<keyword evidence="3" id="KW-0597">Phosphoprotein</keyword>
<evidence type="ECO:0000256" key="5">
    <source>
        <dbReference type="ARBA" id="ARBA00022777"/>
    </source>
</evidence>
<dbReference type="SUPFAM" id="SSF47384">
    <property type="entry name" value="Homodimeric domain of signal transducing histidine kinase"/>
    <property type="match status" value="1"/>
</dbReference>
<dbReference type="Pfam" id="PF00512">
    <property type="entry name" value="HisKA"/>
    <property type="match status" value="1"/>
</dbReference>
<dbReference type="InterPro" id="IPR000700">
    <property type="entry name" value="PAS-assoc_C"/>
</dbReference>
<dbReference type="Pfam" id="PF08447">
    <property type="entry name" value="PAS_3"/>
    <property type="match status" value="1"/>
</dbReference>
<dbReference type="InterPro" id="IPR013655">
    <property type="entry name" value="PAS_fold_3"/>
</dbReference>
<reference evidence="9" key="1">
    <citation type="journal article" date="2015" name="Nature">
        <title>Complex archaea that bridge the gap between prokaryotes and eukaryotes.</title>
        <authorList>
            <person name="Spang A."/>
            <person name="Saw J.H."/>
            <person name="Jorgensen S.L."/>
            <person name="Zaremba-Niedzwiedzka K."/>
            <person name="Martijn J."/>
            <person name="Lind A.E."/>
            <person name="van Eijk R."/>
            <person name="Schleper C."/>
            <person name="Guy L."/>
            <person name="Ettema T.J."/>
        </authorList>
    </citation>
    <scope>NUCLEOTIDE SEQUENCE</scope>
</reference>
<protein>
    <recommendedName>
        <fullName evidence="2">histidine kinase</fullName>
        <ecNumber evidence="2">2.7.13.3</ecNumber>
    </recommendedName>
</protein>
<dbReference type="InterPro" id="IPR001610">
    <property type="entry name" value="PAC"/>
</dbReference>
<dbReference type="InterPro" id="IPR013767">
    <property type="entry name" value="PAS_fold"/>
</dbReference>
<dbReference type="InterPro" id="IPR003594">
    <property type="entry name" value="HATPase_dom"/>
</dbReference>
<dbReference type="GO" id="GO:0000155">
    <property type="term" value="F:phosphorelay sensor kinase activity"/>
    <property type="evidence" value="ECO:0007669"/>
    <property type="project" value="InterPro"/>
</dbReference>
<dbReference type="Gene3D" id="3.30.565.10">
    <property type="entry name" value="Histidine kinase-like ATPase, C-terminal domain"/>
    <property type="match status" value="1"/>
</dbReference>
<dbReference type="SUPFAM" id="SSF55874">
    <property type="entry name" value="ATPase domain of HSP90 chaperone/DNA topoisomerase II/histidine kinase"/>
    <property type="match status" value="1"/>
</dbReference>
<feature type="domain" description="PAS" evidence="7">
    <location>
        <begin position="424"/>
        <end position="481"/>
    </location>
</feature>
<feature type="domain" description="PAC" evidence="8">
    <location>
        <begin position="492"/>
        <end position="544"/>
    </location>
</feature>
<dbReference type="InterPro" id="IPR000014">
    <property type="entry name" value="PAS"/>
</dbReference>
<comment type="caution">
    <text evidence="9">The sequence shown here is derived from an EMBL/GenBank/DDBJ whole genome shotgun (WGS) entry which is preliminary data.</text>
</comment>
<dbReference type="PANTHER" id="PTHR43304">
    <property type="entry name" value="PHYTOCHROME-LIKE PROTEIN CPH1"/>
    <property type="match status" value="1"/>
</dbReference>
<evidence type="ECO:0000259" key="7">
    <source>
        <dbReference type="PROSITE" id="PS50112"/>
    </source>
</evidence>
<evidence type="ECO:0000313" key="9">
    <source>
        <dbReference type="EMBL" id="KKM81707.1"/>
    </source>
</evidence>
<comment type="catalytic activity">
    <reaction evidence="1">
        <text>ATP + protein L-histidine = ADP + protein N-phospho-L-histidine.</text>
        <dbReference type="EC" id="2.7.13.3"/>
    </reaction>
</comment>
<dbReference type="InterPro" id="IPR035965">
    <property type="entry name" value="PAS-like_dom_sf"/>
</dbReference>
<dbReference type="SMART" id="SM00388">
    <property type="entry name" value="HisKA"/>
    <property type="match status" value="1"/>
</dbReference>
<organism evidence="9">
    <name type="scientific">marine sediment metagenome</name>
    <dbReference type="NCBI Taxonomy" id="412755"/>
    <lineage>
        <taxon>unclassified sequences</taxon>
        <taxon>metagenomes</taxon>
        <taxon>ecological metagenomes</taxon>
    </lineage>
</organism>
<feature type="domain" description="PAC" evidence="8">
    <location>
        <begin position="242"/>
        <end position="297"/>
    </location>
</feature>
<dbReference type="InterPro" id="IPR003661">
    <property type="entry name" value="HisK_dim/P_dom"/>
</dbReference>
<dbReference type="Pfam" id="PF02518">
    <property type="entry name" value="HATPase_c"/>
    <property type="match status" value="1"/>
</dbReference>
<dbReference type="CDD" id="cd00130">
    <property type="entry name" value="PAS"/>
    <property type="match status" value="4"/>
</dbReference>
<dbReference type="InterPro" id="IPR004358">
    <property type="entry name" value="Sig_transdc_His_kin-like_C"/>
</dbReference>
<dbReference type="InterPro" id="IPR036097">
    <property type="entry name" value="HisK_dim/P_sf"/>
</dbReference>
<keyword evidence="4" id="KW-0808">Transferase</keyword>
<feature type="domain" description="PAC" evidence="8">
    <location>
        <begin position="85"/>
        <end position="136"/>
    </location>
</feature>
<dbReference type="SUPFAM" id="SSF55785">
    <property type="entry name" value="PYP-like sensor domain (PAS domain)"/>
    <property type="match status" value="4"/>
</dbReference>
<dbReference type="PRINTS" id="PR00344">
    <property type="entry name" value="BCTRLSENSOR"/>
</dbReference>
<name>A0A0F9NK45_9ZZZZ</name>
<dbReference type="PROSITE" id="PS50109">
    <property type="entry name" value="HIS_KIN"/>
    <property type="match status" value="1"/>
</dbReference>
<evidence type="ECO:0000256" key="2">
    <source>
        <dbReference type="ARBA" id="ARBA00012438"/>
    </source>
</evidence>
<feature type="domain" description="Histidine kinase" evidence="6">
    <location>
        <begin position="723"/>
        <end position="945"/>
    </location>
</feature>
<dbReference type="Pfam" id="PF08448">
    <property type="entry name" value="PAS_4"/>
    <property type="match status" value="1"/>
</dbReference>
<dbReference type="SMART" id="SM00091">
    <property type="entry name" value="PAS"/>
    <property type="match status" value="4"/>
</dbReference>
<evidence type="ECO:0000259" key="6">
    <source>
        <dbReference type="PROSITE" id="PS50109"/>
    </source>
</evidence>
<dbReference type="Gene3D" id="3.30.450.20">
    <property type="entry name" value="PAS domain"/>
    <property type="match status" value="4"/>
</dbReference>
<dbReference type="Pfam" id="PF00989">
    <property type="entry name" value="PAS"/>
    <property type="match status" value="1"/>
</dbReference>
<keyword evidence="5" id="KW-0418">Kinase</keyword>
<feature type="domain" description="PAC" evidence="8">
    <location>
        <begin position="373"/>
        <end position="423"/>
    </location>
</feature>
<dbReference type="PROSITE" id="PS50112">
    <property type="entry name" value="PAS"/>
    <property type="match status" value="3"/>
</dbReference>
<dbReference type="GO" id="GO:0006355">
    <property type="term" value="P:regulation of DNA-templated transcription"/>
    <property type="evidence" value="ECO:0007669"/>
    <property type="project" value="InterPro"/>
</dbReference>
<feature type="domain" description="PAS" evidence="7">
    <location>
        <begin position="298"/>
        <end position="370"/>
    </location>
</feature>
<dbReference type="NCBIfam" id="TIGR00229">
    <property type="entry name" value="sensory_box"/>
    <property type="match status" value="4"/>
</dbReference>
<dbReference type="InterPro" id="IPR052162">
    <property type="entry name" value="Sensor_kinase/Photoreceptor"/>
</dbReference>
<dbReference type="CDD" id="cd00082">
    <property type="entry name" value="HisKA"/>
    <property type="match status" value="1"/>
</dbReference>
<gene>
    <name evidence="9" type="ORF">LCGC14_1327080</name>
</gene>
<dbReference type="EC" id="2.7.13.3" evidence="2"/>
<dbReference type="InterPro" id="IPR005467">
    <property type="entry name" value="His_kinase_dom"/>
</dbReference>
<feature type="domain" description="PAS" evidence="7">
    <location>
        <begin position="11"/>
        <end position="85"/>
    </location>
</feature>
<dbReference type="AlphaFoldDB" id="A0A0F9NK45"/>
<evidence type="ECO:0000256" key="4">
    <source>
        <dbReference type="ARBA" id="ARBA00022679"/>
    </source>
</evidence>
<accession>A0A0F9NK45</accession>
<dbReference type="PROSITE" id="PS50113">
    <property type="entry name" value="PAC"/>
    <property type="match status" value="4"/>
</dbReference>
<proteinExistence type="predicted"/>
<dbReference type="PANTHER" id="PTHR43304:SF1">
    <property type="entry name" value="PAC DOMAIN-CONTAINING PROTEIN"/>
    <property type="match status" value="1"/>
</dbReference>
<dbReference type="SMART" id="SM00387">
    <property type="entry name" value="HATPase_c"/>
    <property type="match status" value="1"/>
</dbReference>
<dbReference type="FunFam" id="3.30.565.10:FF:000006">
    <property type="entry name" value="Sensor histidine kinase WalK"/>
    <property type="match status" value="1"/>
</dbReference>
<sequence length="945" mass="110548">MVLGDGYYYAIEKRDKLIWDNIDDLITVIEPNHEYNIIYINEDALKQILGYNKKDLIGKSLKEYIYPDDKEKFKELLLDPPIKNQKNELRLLTKNKWYVWVELKAFSLEESKNQQNIFVKFKDISTQKELELRLEDYKEKIGKISNLIPSFRFWNLFTPKKYDEALHYSYDMLHLITENIPLYIFWKDSNLVYSGCNSNYAKFIGTFTPEDIIGRTDKKLLRINRNFKKTERIEKDVLKTGIPILNQIERWEIESNDDIWLNTCRIPLRDSKGEVIGILITYEDITNRKKEEHMLIESEAKYYDLFETSPNGVMLIDLKGNILECNSALEAISGYSTEDFIGKNVSQLKIFYKNGLEILSNSFKDLINKNQLELVEFQILKKDNKISWIQIRAKLINRKGVTLILVVINDINTQKTIEQALKENEKIYRQLFDTSTVGIMEMDLKDNKVSNINPKLLNILGYSREDLKDEDLRLKIIHPEDLHKLILPTQEEVLEFRIFNKDGKLKWLAGTRKNHFDDNGKISSLTLWLEDVTEKKMYEELIHELNINFLNFTTDIRNNIIMLLNSCLKLLNADLVLYIHKLLDDGKDKYQILTNDNKSFVYNSQDFAKNIFSGSLFYEEHDFPQIFFDIHKMGYAKTDPFISEYNLKGSFGKLIKTQDATNSAICVFFKINPSISNQDKLVMFLICDAIEIEQRRWQVQNDLEEQNITLNKMNNLKTELFSRTSHELKTPLISIKGFTELLLTIHRAKLDDDMISILEEIKNGSKRLEKIIKLLLEGTKLEAGQYELNRTEEDLTFLIKFCVNELKGLVRLRNQTITLELHDELKTKFDKERIYDVISNLLVNAIKYTQLEGNILIQSEIKDDLFIISVKDNGIGFTSEEKSQVFKQFGKIERYGQGWDVDIEGTGLGLYITKKIIEIHGGKIWLESAGRNKGSSFYFSIPIIE</sequence>
<dbReference type="InterPro" id="IPR036890">
    <property type="entry name" value="HATPase_C_sf"/>
</dbReference>
<evidence type="ECO:0000256" key="1">
    <source>
        <dbReference type="ARBA" id="ARBA00000085"/>
    </source>
</evidence>
<dbReference type="Pfam" id="PF13426">
    <property type="entry name" value="PAS_9"/>
    <property type="match status" value="1"/>
</dbReference>
<evidence type="ECO:0000259" key="8">
    <source>
        <dbReference type="PROSITE" id="PS50113"/>
    </source>
</evidence>
<dbReference type="InterPro" id="IPR013656">
    <property type="entry name" value="PAS_4"/>
</dbReference>
<dbReference type="SMART" id="SM00086">
    <property type="entry name" value="PAC"/>
    <property type="match status" value="4"/>
</dbReference>
<dbReference type="Gene3D" id="1.10.287.130">
    <property type="match status" value="1"/>
</dbReference>
<evidence type="ECO:0000256" key="3">
    <source>
        <dbReference type="ARBA" id="ARBA00022553"/>
    </source>
</evidence>
<dbReference type="EMBL" id="LAZR01007977">
    <property type="protein sequence ID" value="KKM81707.1"/>
    <property type="molecule type" value="Genomic_DNA"/>
</dbReference>